<accession>K0RUR2</accession>
<dbReference type="InterPro" id="IPR008752">
    <property type="entry name" value="Peptidase_M11"/>
</dbReference>
<feature type="compositionally biased region" description="Pro residues" evidence="1">
    <location>
        <begin position="572"/>
        <end position="588"/>
    </location>
</feature>
<dbReference type="Proteomes" id="UP000266841">
    <property type="component" value="Unassembled WGS sequence"/>
</dbReference>
<keyword evidence="5" id="KW-1185">Reference proteome</keyword>
<feature type="signal peptide" evidence="2">
    <location>
        <begin position="1"/>
        <end position="22"/>
    </location>
</feature>
<keyword evidence="2" id="KW-0732">Signal</keyword>
<dbReference type="SUPFAM" id="SSF55486">
    <property type="entry name" value="Metalloproteases ('zincins'), catalytic domain"/>
    <property type="match status" value="1"/>
</dbReference>
<feature type="domain" description="Peptidase M11 gametolysin" evidence="3">
    <location>
        <begin position="226"/>
        <end position="397"/>
    </location>
</feature>
<evidence type="ECO:0000313" key="5">
    <source>
        <dbReference type="Proteomes" id="UP000266841"/>
    </source>
</evidence>
<reference evidence="4 5" key="1">
    <citation type="journal article" date="2012" name="Genome Biol.">
        <title>Genome and low-iron response of an oceanic diatom adapted to chronic iron limitation.</title>
        <authorList>
            <person name="Lommer M."/>
            <person name="Specht M."/>
            <person name="Roy A.S."/>
            <person name="Kraemer L."/>
            <person name="Andreson R."/>
            <person name="Gutowska M.A."/>
            <person name="Wolf J."/>
            <person name="Bergner S.V."/>
            <person name="Schilhabel M.B."/>
            <person name="Klostermeier U.C."/>
            <person name="Beiko R.G."/>
            <person name="Rosenstiel P."/>
            <person name="Hippler M."/>
            <person name="Laroche J."/>
        </authorList>
    </citation>
    <scope>NUCLEOTIDE SEQUENCE [LARGE SCALE GENOMIC DNA]</scope>
    <source>
        <strain evidence="4 5">CCMP1005</strain>
    </source>
</reference>
<feature type="region of interest" description="Disordered" evidence="1">
    <location>
        <begin position="543"/>
        <end position="622"/>
    </location>
</feature>
<feature type="compositionally biased region" description="Pro residues" evidence="1">
    <location>
        <begin position="546"/>
        <end position="562"/>
    </location>
</feature>
<dbReference type="OrthoDB" id="49378at2759"/>
<sequence>MIKKLIVSTVFILAGTFAPSLAEETGGHGHRSLRGSEHEANGSGGGAARGGRVLEENTVGIYLMAQIDYETEESGRRLKGNSGEARPDFSYNVELPGGLIYEVINAPLGWQKKFASGKSRVILPKGAVVTDDGYLDFKGKSAASWSDVGNGFSGNGNNIFEGDRNLKADGEEGVRTPEQQANLDALHRQLRTGTRTVLAVRVVAKRGGDVKRYGYTASALEQYVFDTNTVSMKSQYEACSYDKLILNKAANRNMSNNPGDESTNIVNGVVTIEVDAALNDKDNIIRPEVTSKINSVFGVSDPSRIANHVMYCLPPNSMDGIAYAYINSWNSVYSNEWCNYLSGEMHEIGHNLGFAHSGESSVYDDQQGMMGFSYGVLNGPVMCFNAAKSWQTGWYTDKHEVVSPSIEGCWEGNLYGIADYGNSLAKTVLIKLDASNSARSFFIAYNRAVGINSGTREAANQVTINYLNGEGSNYVESDLVKKLSAGATMIQANDWSTYPRVNGDSNMYVKFVGTGTDANGSRYATVQISANGAYDSVCGTDSPTKIPTPPPTNIPTTAPPTKNPISANPTMSPTPPPTNIPTTAPPTNFPTTAQPTMSPTPPPTNIPTTAQPTNFPTTANNPTPVPGYCSDDSTQRCVVGGDLSECGCGGATRKLRTLQGCATEGVETTACGASRGPGVSKKSCCPNMECSSTGNFCVMSTNPPVSANPTKAPTNGPTSNPTTRALYQSNFGHISPLNSPPFAPVNPTTQPTSKPTFVCDCLANPVTEKPTNIPTKNPTPQPSTRNPTQPPTSPPTSQCLQRNQKCGSGIPGTCCNGTCRGKDGGSCN</sequence>
<evidence type="ECO:0000313" key="4">
    <source>
        <dbReference type="EMBL" id="EJK57588.1"/>
    </source>
</evidence>
<feature type="compositionally biased region" description="Low complexity" evidence="1">
    <location>
        <begin position="769"/>
        <end position="787"/>
    </location>
</feature>
<gene>
    <name evidence="4" type="ORF">THAOC_22350</name>
</gene>
<proteinExistence type="predicted"/>
<feature type="chain" id="PRO_5003840583" description="Peptidase M11 gametolysin domain-containing protein" evidence="2">
    <location>
        <begin position="23"/>
        <end position="828"/>
    </location>
</feature>
<evidence type="ECO:0000256" key="1">
    <source>
        <dbReference type="SAM" id="MobiDB-lite"/>
    </source>
</evidence>
<evidence type="ECO:0000256" key="2">
    <source>
        <dbReference type="SAM" id="SignalP"/>
    </source>
</evidence>
<name>K0RUR2_THAOC</name>
<dbReference type="EMBL" id="AGNL01027779">
    <property type="protein sequence ID" value="EJK57588.1"/>
    <property type="molecule type" value="Genomic_DNA"/>
</dbReference>
<dbReference type="Pfam" id="PF05548">
    <property type="entry name" value="Peptidase_M11"/>
    <property type="match status" value="1"/>
</dbReference>
<organism evidence="4 5">
    <name type="scientific">Thalassiosira oceanica</name>
    <name type="common">Marine diatom</name>
    <dbReference type="NCBI Taxonomy" id="159749"/>
    <lineage>
        <taxon>Eukaryota</taxon>
        <taxon>Sar</taxon>
        <taxon>Stramenopiles</taxon>
        <taxon>Ochrophyta</taxon>
        <taxon>Bacillariophyta</taxon>
        <taxon>Coscinodiscophyceae</taxon>
        <taxon>Thalassiosirophycidae</taxon>
        <taxon>Thalassiosirales</taxon>
        <taxon>Thalassiosiraceae</taxon>
        <taxon>Thalassiosira</taxon>
    </lineage>
</organism>
<feature type="region of interest" description="Disordered" evidence="1">
    <location>
        <begin position="769"/>
        <end position="802"/>
    </location>
</feature>
<evidence type="ECO:0000259" key="3">
    <source>
        <dbReference type="Pfam" id="PF05548"/>
    </source>
</evidence>
<feature type="region of interest" description="Disordered" evidence="1">
    <location>
        <begin position="24"/>
        <end position="50"/>
    </location>
</feature>
<dbReference type="eggNOG" id="ENOG502SRDR">
    <property type="taxonomic scope" value="Eukaryota"/>
</dbReference>
<protein>
    <recommendedName>
        <fullName evidence="3">Peptidase M11 gametolysin domain-containing protein</fullName>
    </recommendedName>
</protein>
<feature type="compositionally biased region" description="Low complexity" evidence="1">
    <location>
        <begin position="606"/>
        <end position="622"/>
    </location>
</feature>
<dbReference type="AlphaFoldDB" id="K0RUR2"/>
<comment type="caution">
    <text evidence="4">The sequence shown here is derived from an EMBL/GenBank/DDBJ whole genome shotgun (WGS) entry which is preliminary data.</text>
</comment>